<dbReference type="CDD" id="cd22191">
    <property type="entry name" value="DPBB_RlpA_EXP_N-like"/>
    <property type="match status" value="1"/>
</dbReference>
<sequence>MKFLITIPSSITFFVSLVPGFAGDATWYDSAGGIGSCGAQLWHDSDIVALGLAHAGNCGRRIWVYYNNNGRQATINAQVQDFCPGCPGDNIDLSQSKFQEMAGDLGIGRTPITCMQIPTNTPPDPGIFLLTDR</sequence>
<dbReference type="InterPro" id="IPR051477">
    <property type="entry name" value="Expansin_CellWall"/>
</dbReference>
<protein>
    <recommendedName>
        <fullName evidence="3">RlpA-like protein double-psi beta-barrel domain-containing protein</fullName>
    </recommendedName>
</protein>
<dbReference type="SUPFAM" id="SSF50685">
    <property type="entry name" value="Barwin-like endoglucanases"/>
    <property type="match status" value="1"/>
</dbReference>
<proteinExistence type="predicted"/>
<dbReference type="Gene3D" id="2.40.40.10">
    <property type="entry name" value="RlpA-like domain"/>
    <property type="match status" value="1"/>
</dbReference>
<feature type="domain" description="RlpA-like protein double-psi beta-barrel" evidence="3">
    <location>
        <begin position="22"/>
        <end position="103"/>
    </location>
</feature>
<feature type="chain" id="PRO_5040150035" description="RlpA-like protein double-psi beta-barrel domain-containing protein" evidence="2">
    <location>
        <begin position="23"/>
        <end position="133"/>
    </location>
</feature>
<accession>A0A9N9Q7R9</accession>
<keyword evidence="1 2" id="KW-0732">Signal</keyword>
<dbReference type="InterPro" id="IPR009009">
    <property type="entry name" value="RlpA-like_DPBB"/>
</dbReference>
<evidence type="ECO:0000259" key="3">
    <source>
        <dbReference type="Pfam" id="PF03330"/>
    </source>
</evidence>
<dbReference type="Proteomes" id="UP000701801">
    <property type="component" value="Unassembled WGS sequence"/>
</dbReference>
<comment type="caution">
    <text evidence="4">The sequence shown here is derived from an EMBL/GenBank/DDBJ whole genome shotgun (WGS) entry which is preliminary data.</text>
</comment>
<evidence type="ECO:0000256" key="1">
    <source>
        <dbReference type="ARBA" id="ARBA00022729"/>
    </source>
</evidence>
<feature type="signal peptide" evidence="2">
    <location>
        <begin position="1"/>
        <end position="22"/>
    </location>
</feature>
<gene>
    <name evidence="4" type="ORF">HYALB_00005764</name>
</gene>
<name>A0A9N9Q7R9_9HELO</name>
<organism evidence="4 5">
    <name type="scientific">Hymenoscyphus albidus</name>
    <dbReference type="NCBI Taxonomy" id="595503"/>
    <lineage>
        <taxon>Eukaryota</taxon>
        <taxon>Fungi</taxon>
        <taxon>Dikarya</taxon>
        <taxon>Ascomycota</taxon>
        <taxon>Pezizomycotina</taxon>
        <taxon>Leotiomycetes</taxon>
        <taxon>Helotiales</taxon>
        <taxon>Helotiaceae</taxon>
        <taxon>Hymenoscyphus</taxon>
    </lineage>
</organism>
<dbReference type="PANTHER" id="PTHR31836">
    <property type="match status" value="1"/>
</dbReference>
<dbReference type="InterPro" id="IPR036908">
    <property type="entry name" value="RlpA-like_sf"/>
</dbReference>
<evidence type="ECO:0000313" key="4">
    <source>
        <dbReference type="EMBL" id="CAG8977056.1"/>
    </source>
</evidence>
<dbReference type="PANTHER" id="PTHR31836:SF28">
    <property type="entry name" value="SRCR DOMAIN-CONTAINING PROTEIN-RELATED"/>
    <property type="match status" value="1"/>
</dbReference>
<reference evidence="4" key="1">
    <citation type="submission" date="2021-07" db="EMBL/GenBank/DDBJ databases">
        <authorList>
            <person name="Durling M."/>
        </authorList>
    </citation>
    <scope>NUCLEOTIDE SEQUENCE</scope>
</reference>
<evidence type="ECO:0000256" key="2">
    <source>
        <dbReference type="SAM" id="SignalP"/>
    </source>
</evidence>
<dbReference type="EMBL" id="CAJVRM010000203">
    <property type="protein sequence ID" value="CAG8977056.1"/>
    <property type="molecule type" value="Genomic_DNA"/>
</dbReference>
<evidence type="ECO:0000313" key="5">
    <source>
        <dbReference type="Proteomes" id="UP000701801"/>
    </source>
</evidence>
<dbReference type="Pfam" id="PF03330">
    <property type="entry name" value="DPBB_1"/>
    <property type="match status" value="1"/>
</dbReference>
<dbReference type="AlphaFoldDB" id="A0A9N9Q7R9"/>
<dbReference type="OrthoDB" id="623670at2759"/>
<keyword evidence="5" id="KW-1185">Reference proteome</keyword>